<dbReference type="Proteomes" id="UP000095285">
    <property type="component" value="Unassembled WGS sequence"/>
</dbReference>
<accession>A0A1I7VK65</accession>
<protein>
    <submittedName>
        <fullName evidence="3">R3H domain-containing protein</fullName>
    </submittedName>
</protein>
<dbReference type="InterPro" id="IPR034078">
    <property type="entry name" value="NFX1_fam"/>
</dbReference>
<gene>
    <name evidence="3" type="primary">LOAG_18037</name>
</gene>
<dbReference type="SMART" id="SM00393">
    <property type="entry name" value="R3H"/>
    <property type="match status" value="1"/>
</dbReference>
<sequence length="280" mass="31728">MHMQKVCCRCEQSLPPKIYGVFKNWMAKCERSCGAKVIITCTCLRKSSEMRCSDAEKAYQKLLSLKVMEDNYPNLSAENHLLKKSLSIDKYRCLPCDAECQRALRNEKMAEILNIPRPDAADDVAAYTIFLKNKLKTNYKEILDIEDTLLELVHGLNAQPNVTSVSHSFPPLHSELRRIIHEYSRYFGIETISHGQEPQRNVVATAKRNVSYMPAVFLTAFKRYAATSSVSASSNATITPSKILSSIPKSYLYAENRMQQLKPVGKVLKRGFKEPLASQK</sequence>
<dbReference type="eggNOG" id="KOG1952">
    <property type="taxonomic scope" value="Eukaryota"/>
</dbReference>
<reference evidence="3" key="2">
    <citation type="submission" date="2016-11" db="UniProtKB">
        <authorList>
            <consortium name="WormBaseParasite"/>
        </authorList>
    </citation>
    <scope>IDENTIFICATION</scope>
</reference>
<dbReference type="GO" id="GO:0005634">
    <property type="term" value="C:nucleus"/>
    <property type="evidence" value="ECO:0007669"/>
    <property type="project" value="TreeGrafter"/>
</dbReference>
<dbReference type="GO" id="GO:0000977">
    <property type="term" value="F:RNA polymerase II transcription regulatory region sequence-specific DNA binding"/>
    <property type="evidence" value="ECO:0007669"/>
    <property type="project" value="TreeGrafter"/>
</dbReference>
<evidence type="ECO:0000259" key="1">
    <source>
        <dbReference type="PROSITE" id="PS51061"/>
    </source>
</evidence>
<dbReference type="AlphaFoldDB" id="A0A1I7VK65"/>
<dbReference type="WBParaSite" id="EN70_3461">
    <property type="protein sequence ID" value="EN70_3461"/>
    <property type="gene ID" value="EN70_3461"/>
</dbReference>
<dbReference type="GO" id="GO:0000122">
    <property type="term" value="P:negative regulation of transcription by RNA polymerase II"/>
    <property type="evidence" value="ECO:0007669"/>
    <property type="project" value="TreeGrafter"/>
</dbReference>
<dbReference type="InterPro" id="IPR036867">
    <property type="entry name" value="R3H_dom_sf"/>
</dbReference>
<feature type="domain" description="R3H" evidence="1">
    <location>
        <begin position="139"/>
        <end position="208"/>
    </location>
</feature>
<keyword evidence="2" id="KW-1185">Reference proteome</keyword>
<dbReference type="OrthoDB" id="5876073at2759"/>
<dbReference type="InParanoid" id="A0A1I7VK65"/>
<proteinExistence type="predicted"/>
<dbReference type="InterPro" id="IPR001374">
    <property type="entry name" value="R3H_dom"/>
</dbReference>
<dbReference type="SUPFAM" id="SSF82708">
    <property type="entry name" value="R3H domain"/>
    <property type="match status" value="1"/>
</dbReference>
<name>A0A1I7VK65_LOALO</name>
<dbReference type="Pfam" id="PF01424">
    <property type="entry name" value="R3H"/>
    <property type="match status" value="1"/>
</dbReference>
<dbReference type="PROSITE" id="PS51061">
    <property type="entry name" value="R3H"/>
    <property type="match status" value="1"/>
</dbReference>
<dbReference type="STRING" id="7209.A0A1I7VK65"/>
<dbReference type="GO" id="GO:0000981">
    <property type="term" value="F:DNA-binding transcription factor activity, RNA polymerase II-specific"/>
    <property type="evidence" value="ECO:0007669"/>
    <property type="project" value="TreeGrafter"/>
</dbReference>
<reference evidence="2" key="1">
    <citation type="submission" date="2012-04" db="EMBL/GenBank/DDBJ databases">
        <title>The Genome Sequence of Loa loa.</title>
        <authorList>
            <consortium name="The Broad Institute Genome Sequencing Platform"/>
            <consortium name="Broad Institute Genome Sequencing Center for Infectious Disease"/>
            <person name="Nutman T.B."/>
            <person name="Fink D.L."/>
            <person name="Russ C."/>
            <person name="Young S."/>
            <person name="Zeng Q."/>
            <person name="Gargeya S."/>
            <person name="Alvarado L."/>
            <person name="Berlin A."/>
            <person name="Chapman S.B."/>
            <person name="Chen Z."/>
            <person name="Freedman E."/>
            <person name="Gellesch M."/>
            <person name="Goldberg J."/>
            <person name="Griggs A."/>
            <person name="Gujja S."/>
            <person name="Heilman E.R."/>
            <person name="Heiman D."/>
            <person name="Howarth C."/>
            <person name="Mehta T."/>
            <person name="Neiman D."/>
            <person name="Pearson M."/>
            <person name="Roberts A."/>
            <person name="Saif S."/>
            <person name="Shea T."/>
            <person name="Shenoy N."/>
            <person name="Sisk P."/>
            <person name="Stolte C."/>
            <person name="Sykes S."/>
            <person name="White J."/>
            <person name="Yandava C."/>
            <person name="Haas B."/>
            <person name="Henn M.R."/>
            <person name="Nusbaum C."/>
            <person name="Birren B."/>
        </authorList>
    </citation>
    <scope>NUCLEOTIDE SEQUENCE [LARGE SCALE GENOMIC DNA]</scope>
</reference>
<dbReference type="PANTHER" id="PTHR12360">
    <property type="entry name" value="NUCLEAR TRANSCRIPTION FACTOR, X-BOX BINDING 1 NFX1"/>
    <property type="match status" value="1"/>
</dbReference>
<dbReference type="Gene3D" id="3.30.1370.50">
    <property type="entry name" value="R3H-like domain"/>
    <property type="match status" value="1"/>
</dbReference>
<dbReference type="PANTHER" id="PTHR12360:SF12">
    <property type="entry name" value="TRANSCRIPTIONAL REPRESSOR NF-X1"/>
    <property type="match status" value="1"/>
</dbReference>
<evidence type="ECO:0000313" key="2">
    <source>
        <dbReference type="Proteomes" id="UP000095285"/>
    </source>
</evidence>
<evidence type="ECO:0000313" key="3">
    <source>
        <dbReference type="WBParaSite" id="EN70_3461"/>
    </source>
</evidence>
<organism evidence="2 3">
    <name type="scientific">Loa loa</name>
    <name type="common">Eye worm</name>
    <name type="synonym">Filaria loa</name>
    <dbReference type="NCBI Taxonomy" id="7209"/>
    <lineage>
        <taxon>Eukaryota</taxon>
        <taxon>Metazoa</taxon>
        <taxon>Ecdysozoa</taxon>
        <taxon>Nematoda</taxon>
        <taxon>Chromadorea</taxon>
        <taxon>Rhabditida</taxon>
        <taxon>Spirurina</taxon>
        <taxon>Spiruromorpha</taxon>
        <taxon>Filarioidea</taxon>
        <taxon>Onchocercidae</taxon>
        <taxon>Loa</taxon>
    </lineage>
</organism>